<proteinExistence type="predicted"/>
<dbReference type="EMBL" id="CAUWAG010000018">
    <property type="protein sequence ID" value="CAJ2512015.1"/>
    <property type="molecule type" value="Genomic_DNA"/>
</dbReference>
<keyword evidence="2" id="KW-1185">Reference proteome</keyword>
<name>A0AAI8VWR5_9PEZI</name>
<accession>A0AAI8VWR5</accession>
<reference evidence="1" key="1">
    <citation type="submission" date="2023-10" db="EMBL/GenBank/DDBJ databases">
        <authorList>
            <person name="Hackl T."/>
        </authorList>
    </citation>
    <scope>NUCLEOTIDE SEQUENCE</scope>
</reference>
<gene>
    <name evidence="1" type="ORF">KHLLAP_LOCUS12483</name>
</gene>
<dbReference type="AlphaFoldDB" id="A0AAI8VWR5"/>
<evidence type="ECO:0000313" key="1">
    <source>
        <dbReference type="EMBL" id="CAJ2512015.1"/>
    </source>
</evidence>
<dbReference type="Proteomes" id="UP001295740">
    <property type="component" value="Unassembled WGS sequence"/>
</dbReference>
<sequence>MSGGFYKYRCKNFYTYNCQNWVYMNNAACSSCTADGRDETKAPAWRVSRDICVPRAEGGVLYYTLMEVVATGEAGPNYWQLRYKANQQPQASVVVTTSATPGVAIPATTTH</sequence>
<protein>
    <submittedName>
        <fullName evidence="1">Uu.00g076400.m01.CDS01</fullName>
    </submittedName>
</protein>
<comment type="caution">
    <text evidence="1">The sequence shown here is derived from an EMBL/GenBank/DDBJ whole genome shotgun (WGS) entry which is preliminary data.</text>
</comment>
<organism evidence="1 2">
    <name type="scientific">Anthostomella pinea</name>
    <dbReference type="NCBI Taxonomy" id="933095"/>
    <lineage>
        <taxon>Eukaryota</taxon>
        <taxon>Fungi</taxon>
        <taxon>Dikarya</taxon>
        <taxon>Ascomycota</taxon>
        <taxon>Pezizomycotina</taxon>
        <taxon>Sordariomycetes</taxon>
        <taxon>Xylariomycetidae</taxon>
        <taxon>Xylariales</taxon>
        <taxon>Xylariaceae</taxon>
        <taxon>Anthostomella</taxon>
    </lineage>
</organism>
<evidence type="ECO:0000313" key="2">
    <source>
        <dbReference type="Proteomes" id="UP001295740"/>
    </source>
</evidence>